<dbReference type="Proteomes" id="UP000008143">
    <property type="component" value="Chromosome 8"/>
</dbReference>
<evidence type="ECO:0000256" key="3">
    <source>
        <dbReference type="ARBA" id="ARBA00022490"/>
    </source>
</evidence>
<dbReference type="Xenbase" id="XB-GENE-6052321">
    <property type="gene designation" value="wdr62"/>
</dbReference>
<dbReference type="GO" id="GO:0005634">
    <property type="term" value="C:nucleus"/>
    <property type="evidence" value="ECO:0007669"/>
    <property type="project" value="UniProtKB-SubCell"/>
</dbReference>
<dbReference type="Ensembl" id="ENSXETT00000071964">
    <property type="protein sequence ID" value="ENSXETP00000074984"/>
    <property type="gene ID" value="ENSXETG00000003043"/>
</dbReference>
<dbReference type="RefSeq" id="XP_017952347.1">
    <property type="nucleotide sequence ID" value="XM_018096858.2"/>
</dbReference>
<feature type="domain" description="MABP1/WDR62 second WD40" evidence="12">
    <location>
        <begin position="390"/>
        <end position="722"/>
    </location>
</feature>
<evidence type="ECO:0000256" key="9">
    <source>
        <dbReference type="PROSITE-ProRule" id="PRU00221"/>
    </source>
</evidence>
<feature type="region of interest" description="Disordered" evidence="10">
    <location>
        <begin position="969"/>
        <end position="999"/>
    </location>
</feature>
<evidence type="ECO:0000313" key="14">
    <source>
        <dbReference type="Ensembl" id="ENSXETP00000074984"/>
    </source>
</evidence>
<dbReference type="InterPro" id="IPR056162">
    <property type="entry name" value="WD40_MABP1-WDR62_2nd"/>
</dbReference>
<reference evidence="14" key="1">
    <citation type="journal article" date="2010" name="Science">
        <title>The genome of the Western clawed frog Xenopus tropicalis.</title>
        <authorList>
            <person name="Hellsten U."/>
            <person name="Harland R.M."/>
            <person name="Gilchrist M.J."/>
            <person name="Hendrix D."/>
            <person name="Jurka J."/>
            <person name="Kapitonov V."/>
            <person name="Ovcharenko I."/>
            <person name="Putnam N.H."/>
            <person name="Shu S."/>
            <person name="Taher L."/>
            <person name="Blitz I.L."/>
            <person name="Blumberg B."/>
            <person name="Dichmann D.S."/>
            <person name="Dubchak I."/>
            <person name="Amaya E."/>
            <person name="Detter J.C."/>
            <person name="Fletcher R."/>
            <person name="Gerhard D.S."/>
            <person name="Goodstein D."/>
            <person name="Graves T."/>
            <person name="Grigoriev I.V."/>
            <person name="Grimwood J."/>
            <person name="Kawashima T."/>
            <person name="Lindquist E."/>
            <person name="Lucas S.M."/>
            <person name="Mead P.E."/>
            <person name="Mitros T."/>
            <person name="Ogino H."/>
            <person name="Ohta Y."/>
            <person name="Poliakov A.V."/>
            <person name="Pollet N."/>
            <person name="Robert J."/>
            <person name="Salamov A."/>
            <person name="Sater A.K."/>
            <person name="Schmutz J."/>
            <person name="Terry A."/>
            <person name="Vize P.D."/>
            <person name="Warren W.C."/>
            <person name="Wells D."/>
            <person name="Wills A."/>
            <person name="Wilson R.K."/>
            <person name="Zimmerman L.B."/>
            <person name="Zorn A.M."/>
            <person name="Grainger R."/>
            <person name="Grammer T."/>
            <person name="Khokha M.K."/>
            <person name="Richardson P.M."/>
            <person name="Rokhsar D.S."/>
        </authorList>
    </citation>
    <scope>NUCLEOTIDE SEQUENCE [LARGE SCALE GENOMIC DNA]</scope>
    <source>
        <strain evidence="14">Nigerian</strain>
    </source>
</reference>
<dbReference type="CTD" id="284403"/>
<sequence length="1481" mass="165987">MSDCSEHGRNIHGFQPQPPSPGRRKSSRVQSGNAGNGRGHRQVELEKVLGITVSSNSSITCDPISGLIAYPAGCVIVVLCPRKNKQTHIFNTCRKPLSALSFSPNGKFIVTGESGHNPAVRIWDVAEKVLVSEMLGHKYGVSCVCFSPDMKYVVSVGYQHDMVINVWDWKVNMIVAKNKVSSKVSAVSFSEDSSYFVTVGSRHVKFWYLETSKKIQVNGTVPLVGRSGLLGDLHDNIFCGVACGKGSNSRSTFCIAYSGVLCQFTDKRVLEKWIKLKVSASYCLAVTELFVFCGCEDGIVRIFNAQNLQYITDLPKPHYLGVDVSLGTDPSTLFTKQTDSSYPDTSALVYDERNQWLCCVYNDHSLYVWDVNDTRKVGKVYSGLYHSSFVWNIEVFPELGERPCLPSGCFFSCSSDNTIRLWNIERNANLYLGKNIYSNDLHKVIYVDNNIEHLKDTSSMAEKSDVRDTKSGIRVLKIRPDGQHLASGDRTGNIRIYDLGIFDELLTIEAHDGEVLCLEYSKPSTGVTLLASASRDRLIHVLNAEKDYILEQTLDDHSSSITAVKFAGDQEEILMISCGADKSIYFRPAQMLPDGIHFSRLHHTVEKTAMYDMDVDVSQKTVAVACQDKNIRLYSISSGKQEKILKSSPNGGALLKVQIDPSGTFFTTSCSSKNISFFDLLSGECIAEVYGHSDLVTDMKFTNDCKRLITVSGDSCVFIWKLDPAMTACMKQRLIELGIFGEQKTTCYDECLLNNRRETYITNLLGESVQNEIFMDSSYETDDSSTQTPSKKTNEADPAFLKTNGKMPLWVRKLDKDQDPLLNQNTINVYQPRGRWAQSDSNIIIMKSLDTEDKSYCFSPDQEETGHFFLHDKTDFVFAEPQNFQHLLESEERNVHSLANETCVQDLSDEDSDVKSHSLDSNGGIFYPSSLQLSGQEESDYAIEEHQIFSDTFDMSDVRTMHDFLPSCHQDKDEESLTSETCSEADLDENELPGTSQPHTPEEEKFLLKHFDTLIDDFSEERFDYSLKDLKPPDDDDHDFIQNPRLSFSAKFLSRCQKTSRPENSDLPLEQQVKTPSPILGNDEQISHSKTFSEKPTEDKLLDTLEKNKNVNATDFSKLCHLQKVQMNEKVASRSSFPPCVSSKNGAFNKPKKGRSYMDATASSKAKIFRSVSMGDSLNTSHSEGQKKLSNLSRPASSNDLLSLEQNNCYNAEDNLCDPAPILTTNKPATSGYMNEHVQDSPDKLLMPPPLSCVVIPRLKRKAQSASNLAKPPGKEDQHDIVRKNKNKESRRSGVENSINTKNSFRRSSLTTSKTANMADSSRRASVAEIPTCKNEFQEVEDHKNESHMVAVVTSNEMATLSTMPFASNHDSHGAKVLLGKCEAVIENLCSAFQKTLELYSEIDICGGSHEEKQQMKSLFYASFNHIRSEMDLIETDQNTNTANNKNSRRNEHQERNPTLDLLEHYSEMMLKVMKEKIASN</sequence>
<feature type="repeat" description="WD" evidence="9">
    <location>
        <begin position="410"/>
        <end position="432"/>
    </location>
</feature>
<dbReference type="PROSITE" id="PS50082">
    <property type="entry name" value="WD_REPEATS_2"/>
    <property type="match status" value="2"/>
</dbReference>
<evidence type="ECO:0000256" key="6">
    <source>
        <dbReference type="ARBA" id="ARBA00022737"/>
    </source>
</evidence>
<dbReference type="InterPro" id="IPR015943">
    <property type="entry name" value="WD40/YVTN_repeat-like_dom_sf"/>
</dbReference>
<dbReference type="InterPro" id="IPR036322">
    <property type="entry name" value="WD40_repeat_dom_sf"/>
</dbReference>
<dbReference type="KEGG" id="xtr:100493893"/>
<dbReference type="Pfam" id="PF24782">
    <property type="entry name" value="WD40_MABP1-WDR62_2nd"/>
    <property type="match status" value="1"/>
</dbReference>
<evidence type="ECO:0000256" key="5">
    <source>
        <dbReference type="ARBA" id="ARBA00022574"/>
    </source>
</evidence>
<keyword evidence="7" id="KW-0206">Cytoskeleton</keyword>
<keyword evidence="3" id="KW-0963">Cytoplasm</keyword>
<dbReference type="PROSITE" id="PS50294">
    <property type="entry name" value="WD_REPEATS_REGION"/>
    <property type="match status" value="1"/>
</dbReference>
<comment type="subcellular location">
    <subcellularLocation>
        <location evidence="2">Cytoplasm</location>
        <location evidence="2">Cytoskeleton</location>
        <location evidence="2">Spindle pole</location>
    </subcellularLocation>
    <subcellularLocation>
        <location evidence="1">Nucleus</location>
    </subcellularLocation>
</comment>
<dbReference type="Bgee" id="ENSXETG00000003043">
    <property type="expression patterns" value="Expressed in egg cell and 7 other cell types or tissues"/>
</dbReference>
<evidence type="ECO:0000259" key="13">
    <source>
        <dbReference type="Pfam" id="PF24795"/>
    </source>
</evidence>
<feature type="region of interest" description="Disordered" evidence="10">
    <location>
        <begin position="1"/>
        <end position="41"/>
    </location>
</feature>
<keyword evidence="5 9" id="KW-0853">WD repeat</keyword>
<evidence type="ECO:0000256" key="4">
    <source>
        <dbReference type="ARBA" id="ARBA00022553"/>
    </source>
</evidence>
<feature type="repeat" description="WD" evidence="9">
    <location>
        <begin position="689"/>
        <end position="723"/>
    </location>
</feature>
<evidence type="ECO:0000313" key="16">
    <source>
        <dbReference type="RefSeq" id="XP_017952347.1"/>
    </source>
</evidence>
<dbReference type="InterPro" id="IPR011047">
    <property type="entry name" value="Quinoprotein_ADH-like_sf"/>
</dbReference>
<evidence type="ECO:0000259" key="11">
    <source>
        <dbReference type="Pfam" id="PF24780"/>
    </source>
</evidence>
<gene>
    <name evidence="14 16 17" type="primary">wdr62</name>
</gene>
<keyword evidence="8" id="KW-0539">Nucleus</keyword>
<keyword evidence="4" id="KW-0597">Phosphoprotein</keyword>
<dbReference type="Pfam" id="PF24780">
    <property type="entry name" value="WD40_MABP1-WDR62_1st"/>
    <property type="match status" value="1"/>
</dbReference>
<feature type="region of interest" description="Disordered" evidence="10">
    <location>
        <begin position="1264"/>
        <end position="1324"/>
    </location>
</feature>
<dbReference type="InterPro" id="IPR001680">
    <property type="entry name" value="WD40_rpt"/>
</dbReference>
<evidence type="ECO:0000313" key="17">
    <source>
        <dbReference type="Xenbase" id="XB-GENE-6052321"/>
    </source>
</evidence>
<dbReference type="Gene3D" id="2.130.10.10">
    <property type="entry name" value="YVTN repeat-like/Quinoprotein amine dehydrogenase"/>
    <property type="match status" value="4"/>
</dbReference>
<evidence type="ECO:0000259" key="12">
    <source>
        <dbReference type="Pfam" id="PF24782"/>
    </source>
</evidence>
<dbReference type="GeneTree" id="ENSGT00940000160719"/>
<dbReference type="GeneID" id="100493893"/>
<feature type="region of interest" description="Disordered" evidence="10">
    <location>
        <begin position="779"/>
        <end position="798"/>
    </location>
</feature>
<keyword evidence="6" id="KW-0677">Repeat</keyword>
<dbReference type="OrthoDB" id="6154712at2759"/>
<reference evidence="16" key="3">
    <citation type="submission" date="2025-04" db="UniProtKB">
        <authorList>
            <consortium name="RefSeq"/>
        </authorList>
    </citation>
    <scope>IDENTIFICATION</scope>
    <source>
        <strain evidence="16">Nigerian</strain>
        <tissue evidence="16">Liver and blood</tissue>
    </source>
</reference>
<keyword evidence="15" id="KW-1185">Reference proteome</keyword>
<feature type="region of interest" description="Disordered" evidence="10">
    <location>
        <begin position="1075"/>
        <end position="1097"/>
    </location>
</feature>
<dbReference type="GO" id="GO:0000922">
    <property type="term" value="C:spindle pole"/>
    <property type="evidence" value="ECO:0007669"/>
    <property type="project" value="UniProtKB-SubCell"/>
</dbReference>
<dbReference type="PANTHER" id="PTHR45589:SF3">
    <property type="entry name" value="WD REPEAT-CONTAINING PROTEIN 62"/>
    <property type="match status" value="1"/>
</dbReference>
<dbReference type="SMART" id="SM00320">
    <property type="entry name" value="WD40"/>
    <property type="match status" value="12"/>
</dbReference>
<organism evidence="14">
    <name type="scientific">Xenopus tropicalis</name>
    <name type="common">Western clawed frog</name>
    <name type="synonym">Silurana tropicalis</name>
    <dbReference type="NCBI Taxonomy" id="8364"/>
    <lineage>
        <taxon>Eukaryota</taxon>
        <taxon>Metazoa</taxon>
        <taxon>Chordata</taxon>
        <taxon>Craniata</taxon>
        <taxon>Vertebrata</taxon>
        <taxon>Euteleostomi</taxon>
        <taxon>Amphibia</taxon>
        <taxon>Batrachia</taxon>
        <taxon>Anura</taxon>
        <taxon>Pipoidea</taxon>
        <taxon>Pipidae</taxon>
        <taxon>Xenopodinae</taxon>
        <taxon>Xenopus</taxon>
        <taxon>Silurana</taxon>
    </lineage>
</organism>
<dbReference type="SUPFAM" id="SSF50978">
    <property type="entry name" value="WD40 repeat-like"/>
    <property type="match status" value="1"/>
</dbReference>
<dbReference type="PANTHER" id="PTHR45589">
    <property type="entry name" value="WD REPEAT DOMAIN 62, ISOFORM G"/>
    <property type="match status" value="1"/>
</dbReference>
<feature type="compositionally biased region" description="Acidic residues" evidence="10">
    <location>
        <begin position="973"/>
        <end position="991"/>
    </location>
</feature>
<feature type="domain" description="MABP1/WDR62 first WD40" evidence="11">
    <location>
        <begin position="57"/>
        <end position="384"/>
    </location>
</feature>
<dbReference type="InterPro" id="IPR056161">
    <property type="entry name" value="WD40_MABP1-WDR62_1st"/>
</dbReference>
<evidence type="ECO:0000256" key="10">
    <source>
        <dbReference type="SAM" id="MobiDB-lite"/>
    </source>
</evidence>
<evidence type="ECO:0000313" key="15">
    <source>
        <dbReference type="Proteomes" id="UP000008143"/>
    </source>
</evidence>
<feature type="region of interest" description="Disordered" evidence="10">
    <location>
        <begin position="1175"/>
        <end position="1196"/>
    </location>
</feature>
<dbReference type="AGR" id="Xenbase:XB-GENE-6052321"/>
<feature type="domain" description="MABP1/WRD62 coiled-coil" evidence="13">
    <location>
        <begin position="1375"/>
        <end position="1477"/>
    </location>
</feature>
<dbReference type="InterPro" id="IPR052779">
    <property type="entry name" value="WDR62"/>
</dbReference>
<dbReference type="InterPro" id="IPR056364">
    <property type="entry name" value="WDR62-MABP1_CC"/>
</dbReference>
<evidence type="ECO:0000256" key="2">
    <source>
        <dbReference type="ARBA" id="ARBA00004647"/>
    </source>
</evidence>
<protein>
    <submittedName>
        <fullName evidence="14">WD repeat domain 62</fullName>
    </submittedName>
    <submittedName>
        <fullName evidence="16">WD repeat-containing protein 62 isoform X1</fullName>
    </submittedName>
</protein>
<dbReference type="OMA" id="QEDGCGH"/>
<feature type="compositionally biased region" description="Polar residues" evidence="10">
    <location>
        <begin position="1295"/>
        <end position="1320"/>
    </location>
</feature>
<name>A0A6I8R0W9_XENTR</name>
<proteinExistence type="predicted"/>
<evidence type="ECO:0000256" key="8">
    <source>
        <dbReference type="ARBA" id="ARBA00023242"/>
    </source>
</evidence>
<feature type="compositionally biased region" description="Basic and acidic residues" evidence="10">
    <location>
        <begin position="1273"/>
        <end position="1294"/>
    </location>
</feature>
<dbReference type="SUPFAM" id="SSF50998">
    <property type="entry name" value="Quinoprotein alcohol dehydrogenase-like"/>
    <property type="match status" value="1"/>
</dbReference>
<evidence type="ECO:0000256" key="7">
    <source>
        <dbReference type="ARBA" id="ARBA00023212"/>
    </source>
</evidence>
<dbReference type="Pfam" id="PF24795">
    <property type="entry name" value="WDR62-MABP1_CC"/>
    <property type="match status" value="1"/>
</dbReference>
<feature type="compositionally biased region" description="Basic and acidic residues" evidence="10">
    <location>
        <begin position="1085"/>
        <end position="1097"/>
    </location>
</feature>
<evidence type="ECO:0000256" key="1">
    <source>
        <dbReference type="ARBA" id="ARBA00004123"/>
    </source>
</evidence>
<dbReference type="FunFam" id="2.130.10.10:FF:000046">
    <property type="entry name" value="WD repeat-containing protein 62 isoform 1"/>
    <property type="match status" value="1"/>
</dbReference>
<accession>A0A6I8R0W9</accession>
<reference evidence="14" key="2">
    <citation type="submission" date="2020-05" db="UniProtKB">
        <authorList>
            <consortium name="Ensembl"/>
        </authorList>
    </citation>
    <scope>IDENTIFICATION</scope>
</reference>